<dbReference type="InterPro" id="IPR006683">
    <property type="entry name" value="Thioestr_dom"/>
</dbReference>
<proteinExistence type="inferred from homology"/>
<dbReference type="GO" id="GO:0047617">
    <property type="term" value="F:fatty acyl-CoA hydrolase activity"/>
    <property type="evidence" value="ECO:0007669"/>
    <property type="project" value="InterPro"/>
</dbReference>
<dbReference type="PANTHER" id="PTHR21660">
    <property type="entry name" value="THIOESTERASE SUPERFAMILY MEMBER-RELATED"/>
    <property type="match status" value="1"/>
</dbReference>
<sequence>MAGPDPERAAKTKALRDKVYEKQGGDRLVAWMEYNRYVHEDSDYHEWLKICTPYLELLSWSTDDPKHPKVVLRYTVQPDNCNDSGNLHGGCTASLFDLCTSLPLTLVNKPGFWFHLGVSVTLNCSYLRPIPSGTKILIECELLSIGKTLSTLRGVMKRESDGAVLTSCEHGKYNSDLQMSKL</sequence>
<comment type="similarity">
    <text evidence="1">Belongs to the thioesterase PaaI family.</text>
</comment>
<dbReference type="Pfam" id="PF03061">
    <property type="entry name" value="4HBT"/>
    <property type="match status" value="1"/>
</dbReference>
<reference evidence="4 5" key="1">
    <citation type="submission" date="2015-09" db="EMBL/GenBank/DDBJ databases">
        <title>Host preference determinants of Valsa canker pathogens revealed by comparative genomics.</title>
        <authorList>
            <person name="Yin Z."/>
            <person name="Huang L."/>
        </authorList>
    </citation>
    <scope>NUCLEOTIDE SEQUENCE [LARGE SCALE GENOMIC DNA]</scope>
    <source>
        <strain evidence="4 5">SXYLt</strain>
    </source>
</reference>
<evidence type="ECO:0000313" key="5">
    <source>
        <dbReference type="Proteomes" id="UP000285146"/>
    </source>
</evidence>
<accession>A0A423XEJ8</accession>
<evidence type="ECO:0000256" key="1">
    <source>
        <dbReference type="ARBA" id="ARBA00008324"/>
    </source>
</evidence>
<evidence type="ECO:0000259" key="3">
    <source>
        <dbReference type="Pfam" id="PF03061"/>
    </source>
</evidence>
<dbReference type="PANTHER" id="PTHR21660:SF1">
    <property type="entry name" value="ACYL-COENZYME A THIOESTERASE 13"/>
    <property type="match status" value="1"/>
</dbReference>
<dbReference type="OrthoDB" id="2831072at2759"/>
<gene>
    <name evidence="4" type="ORF">VPNG_03202</name>
</gene>
<keyword evidence="5" id="KW-1185">Reference proteome</keyword>
<feature type="domain" description="Thioesterase" evidence="3">
    <location>
        <begin position="85"/>
        <end position="162"/>
    </location>
</feature>
<protein>
    <recommendedName>
        <fullName evidence="3">Thioesterase domain-containing protein</fullName>
    </recommendedName>
</protein>
<dbReference type="EMBL" id="LKEB01000013">
    <property type="protein sequence ID" value="ROW14556.1"/>
    <property type="molecule type" value="Genomic_DNA"/>
</dbReference>
<comment type="caution">
    <text evidence="4">The sequence shown here is derived from an EMBL/GenBank/DDBJ whole genome shotgun (WGS) entry which is preliminary data.</text>
</comment>
<dbReference type="InterPro" id="IPR029069">
    <property type="entry name" value="HotDog_dom_sf"/>
</dbReference>
<dbReference type="AlphaFoldDB" id="A0A423XEJ8"/>
<name>A0A423XEJ8_9PEZI</name>
<dbReference type="Gene3D" id="3.10.129.10">
    <property type="entry name" value="Hotdog Thioesterase"/>
    <property type="match status" value="1"/>
</dbReference>
<dbReference type="InterPro" id="IPR039298">
    <property type="entry name" value="ACOT13"/>
</dbReference>
<dbReference type="Proteomes" id="UP000285146">
    <property type="component" value="Unassembled WGS sequence"/>
</dbReference>
<dbReference type="STRING" id="1230097.A0A423XEJ8"/>
<keyword evidence="2" id="KW-0378">Hydrolase</keyword>
<dbReference type="InParanoid" id="A0A423XEJ8"/>
<evidence type="ECO:0000313" key="4">
    <source>
        <dbReference type="EMBL" id="ROW14556.1"/>
    </source>
</evidence>
<evidence type="ECO:0000256" key="2">
    <source>
        <dbReference type="ARBA" id="ARBA00022801"/>
    </source>
</evidence>
<dbReference type="SUPFAM" id="SSF54637">
    <property type="entry name" value="Thioesterase/thiol ester dehydrase-isomerase"/>
    <property type="match status" value="1"/>
</dbReference>
<organism evidence="4 5">
    <name type="scientific">Cytospora leucostoma</name>
    <dbReference type="NCBI Taxonomy" id="1230097"/>
    <lineage>
        <taxon>Eukaryota</taxon>
        <taxon>Fungi</taxon>
        <taxon>Dikarya</taxon>
        <taxon>Ascomycota</taxon>
        <taxon>Pezizomycotina</taxon>
        <taxon>Sordariomycetes</taxon>
        <taxon>Sordariomycetidae</taxon>
        <taxon>Diaporthales</taxon>
        <taxon>Cytosporaceae</taxon>
        <taxon>Cytospora</taxon>
    </lineage>
</organism>
<dbReference type="CDD" id="cd03443">
    <property type="entry name" value="PaaI_thioesterase"/>
    <property type="match status" value="1"/>
</dbReference>